<dbReference type="Proteomes" id="UP000309340">
    <property type="component" value="Unassembled WGS sequence"/>
</dbReference>
<evidence type="ECO:0000313" key="2">
    <source>
        <dbReference type="EMBL" id="TKA72924.1"/>
    </source>
</evidence>
<gene>
    <name evidence="2" type="ORF">B0A55_06853</name>
</gene>
<accession>A0A4U0X8L0</accession>
<dbReference type="AlphaFoldDB" id="A0A4U0X8L0"/>
<feature type="compositionally biased region" description="Low complexity" evidence="1">
    <location>
        <begin position="867"/>
        <end position="876"/>
    </location>
</feature>
<feature type="compositionally biased region" description="Acidic residues" evidence="1">
    <location>
        <begin position="817"/>
        <end position="836"/>
    </location>
</feature>
<dbReference type="PANTHER" id="PTHR36847:SF1">
    <property type="entry name" value="AMIDOLIGASE ENZYME"/>
    <property type="match status" value="1"/>
</dbReference>
<feature type="region of interest" description="Disordered" evidence="1">
    <location>
        <begin position="796"/>
        <end position="876"/>
    </location>
</feature>
<feature type="compositionally biased region" description="Polar residues" evidence="1">
    <location>
        <begin position="1"/>
        <end position="15"/>
    </location>
</feature>
<evidence type="ECO:0000313" key="3">
    <source>
        <dbReference type="Proteomes" id="UP000309340"/>
    </source>
</evidence>
<feature type="region of interest" description="Disordered" evidence="1">
    <location>
        <begin position="726"/>
        <end position="748"/>
    </location>
</feature>
<evidence type="ECO:0000256" key="1">
    <source>
        <dbReference type="SAM" id="MobiDB-lite"/>
    </source>
</evidence>
<dbReference type="InterPro" id="IPR022025">
    <property type="entry name" value="Amidoligase_2"/>
</dbReference>
<proteinExistence type="predicted"/>
<organism evidence="2 3">
    <name type="scientific">Friedmanniomyces simplex</name>
    <dbReference type="NCBI Taxonomy" id="329884"/>
    <lineage>
        <taxon>Eukaryota</taxon>
        <taxon>Fungi</taxon>
        <taxon>Dikarya</taxon>
        <taxon>Ascomycota</taxon>
        <taxon>Pezizomycotina</taxon>
        <taxon>Dothideomycetes</taxon>
        <taxon>Dothideomycetidae</taxon>
        <taxon>Mycosphaerellales</taxon>
        <taxon>Teratosphaeriaceae</taxon>
        <taxon>Friedmanniomyces</taxon>
    </lineage>
</organism>
<name>A0A4U0X8L0_9PEZI</name>
<reference evidence="2 3" key="1">
    <citation type="submission" date="2017-03" db="EMBL/GenBank/DDBJ databases">
        <title>Genomes of endolithic fungi from Antarctica.</title>
        <authorList>
            <person name="Coleine C."/>
            <person name="Masonjones S."/>
            <person name="Stajich J.E."/>
        </authorList>
    </citation>
    <scope>NUCLEOTIDE SEQUENCE [LARGE SCALE GENOMIC DNA]</scope>
    <source>
        <strain evidence="2 3">CCFEE 5184</strain>
    </source>
</reference>
<feature type="compositionally biased region" description="Polar residues" evidence="1">
    <location>
        <begin position="671"/>
        <end position="684"/>
    </location>
</feature>
<keyword evidence="3" id="KW-1185">Reference proteome</keyword>
<sequence length="876" mass="93586">MASSSRSRPAMTINTNPPPGAAPQATAYRGTSTSSKHHAIQDDLTRIQAERAPLGLTLGVELECILAHCTYPYNSTTCGQFVRGSRLGKDTVAEALRQPIQATCSTCGARHWLDLPVKVTACSVTGDAYTEWHVADESSIELTEAEKAPLGNSLRYFDFYSIEIRTRIMTADQAKQTTPSKSHTGHTHTIAYDEEVRAVLAHLNQTFNTPPPPGQCPPFRLLVNSSCGMHVHLGNETHAGFPLRTLKNLLSTYYACEAAIDALHAVDRIGGSGIACLPPNQAYVSLRQGCFEDHQTAYNASMSAVHAQAVYARRRRAATGEDEAYGRFYPHSLFDTNPEVKTAAYQFTAAAAVALIQHAPHVDALQELQRGHMHACTVNLENLADFGEHAIRHSLKMTVEFRQNAATLDGAEVLAWIDVLIRMTLHAHATPDLDFAALCTGCSPQTLAHYTSRIVGPASLHHILTRSHDPAYLDSPSAYHTAVAARENHNLDAFGFRDPILPFIRRLLTKFLAGGYGQFSDSDLDSLDFRFVADGEATKQRLRVGWVNPAPPPPERGYRAYAPGLLPSSRSPSPSAASGHGPGTGRITIAHPRTPPTPPGRTRQAFVGCRPLSPVRAGMAGVSVGEGEGQIASSVTGLGLRGPRDRGGSQASNRSRYDGGGGAVEGISHTIAPNSNIARPQETTYDGLPPPQPEPPGPDWTLPPLPEGGISALPGLRWEDCGPAPPAHEAGNAGHAVVEGEGRGDESEDLLTENLGVAEMDSRTFPFAPEHGRPRGEVSIIDQAVRHFEQLQLTMGGEEAASPDDAGSPAAPPHEDYDNDEAAPPDNDDNADEADDPSLWPAPLSIRAPAAVAAPDPALVQEERGTAAAAAAAEVR</sequence>
<comment type="caution">
    <text evidence="2">The sequence shown here is derived from an EMBL/GenBank/DDBJ whole genome shotgun (WGS) entry which is preliminary data.</text>
</comment>
<dbReference type="EMBL" id="NAJQ01000287">
    <property type="protein sequence ID" value="TKA72924.1"/>
    <property type="molecule type" value="Genomic_DNA"/>
</dbReference>
<dbReference type="PANTHER" id="PTHR36847">
    <property type="entry name" value="AMIDOLIGASE ENZYME"/>
    <property type="match status" value="1"/>
</dbReference>
<dbReference type="OrthoDB" id="412402at2759"/>
<dbReference type="STRING" id="329884.A0A4U0X8L0"/>
<feature type="compositionally biased region" description="Low complexity" evidence="1">
    <location>
        <begin position="842"/>
        <end position="858"/>
    </location>
</feature>
<feature type="region of interest" description="Disordered" evidence="1">
    <location>
        <begin position="1"/>
        <end position="35"/>
    </location>
</feature>
<feature type="compositionally biased region" description="Low complexity" evidence="1">
    <location>
        <begin position="562"/>
        <end position="579"/>
    </location>
</feature>
<feature type="region of interest" description="Disordered" evidence="1">
    <location>
        <begin position="545"/>
        <end position="606"/>
    </location>
</feature>
<protein>
    <submittedName>
        <fullName evidence="2">Uncharacterized protein</fullName>
    </submittedName>
</protein>
<feature type="region of interest" description="Disordered" evidence="1">
    <location>
        <begin position="634"/>
        <end position="705"/>
    </location>
</feature>
<feature type="compositionally biased region" description="Pro residues" evidence="1">
    <location>
        <begin position="688"/>
        <end position="705"/>
    </location>
</feature>
<dbReference type="Pfam" id="PF12224">
    <property type="entry name" value="Amidoligase_2"/>
    <property type="match status" value="1"/>
</dbReference>